<dbReference type="GO" id="GO:0008104">
    <property type="term" value="P:intracellular protein localization"/>
    <property type="evidence" value="ECO:0007669"/>
    <property type="project" value="TreeGrafter"/>
</dbReference>
<feature type="region of interest" description="Disordered" evidence="1">
    <location>
        <begin position="114"/>
        <end position="141"/>
    </location>
</feature>
<dbReference type="GO" id="GO:0005794">
    <property type="term" value="C:Golgi apparatus"/>
    <property type="evidence" value="ECO:0007669"/>
    <property type="project" value="TreeGrafter"/>
</dbReference>
<dbReference type="InterPro" id="IPR011989">
    <property type="entry name" value="ARM-like"/>
</dbReference>
<dbReference type="GO" id="GO:0006897">
    <property type="term" value="P:endocytosis"/>
    <property type="evidence" value="ECO:0007669"/>
    <property type="project" value="TreeGrafter"/>
</dbReference>
<dbReference type="Gene3D" id="1.25.10.10">
    <property type="entry name" value="Leucine-rich Repeat Variant"/>
    <property type="match status" value="1"/>
</dbReference>
<dbReference type="InterPro" id="IPR040108">
    <property type="entry name" value="Laa1/Sip1/HEATR5"/>
</dbReference>
<dbReference type="HOGENOM" id="CLU_880741_0_0_1"/>
<feature type="region of interest" description="Disordered" evidence="1">
    <location>
        <begin position="76"/>
        <end position="95"/>
    </location>
</feature>
<evidence type="ECO:0000256" key="1">
    <source>
        <dbReference type="SAM" id="MobiDB-lite"/>
    </source>
</evidence>
<feature type="compositionally biased region" description="Basic and acidic residues" evidence="1">
    <location>
        <begin position="76"/>
        <end position="85"/>
    </location>
</feature>
<dbReference type="GO" id="GO:0042147">
    <property type="term" value="P:retrograde transport, endosome to Golgi"/>
    <property type="evidence" value="ECO:0007669"/>
    <property type="project" value="EnsemblMetazoa"/>
</dbReference>
<dbReference type="GO" id="GO:0005829">
    <property type="term" value="C:cytosol"/>
    <property type="evidence" value="ECO:0007669"/>
    <property type="project" value="GOC"/>
</dbReference>
<dbReference type="GO" id="GO:0016020">
    <property type="term" value="C:membrane"/>
    <property type="evidence" value="ECO:0007669"/>
    <property type="project" value="TreeGrafter"/>
</dbReference>
<dbReference type="InterPro" id="IPR016024">
    <property type="entry name" value="ARM-type_fold"/>
</dbReference>
<dbReference type="Proteomes" id="UP000001292">
    <property type="component" value="Unassembled WGS sequence"/>
</dbReference>
<feature type="compositionally biased region" description="Low complexity" evidence="1">
    <location>
        <begin position="114"/>
        <end position="127"/>
    </location>
</feature>
<evidence type="ECO:0000313" key="2">
    <source>
        <dbReference type="EMBL" id="EDW49767.1"/>
    </source>
</evidence>
<keyword evidence="3" id="KW-1185">Reference proteome</keyword>
<protein>
    <submittedName>
        <fullName evidence="2">GM15026</fullName>
    </submittedName>
</protein>
<dbReference type="OMA" id="TTINLIM"/>
<reference evidence="2 3" key="1">
    <citation type="journal article" date="2007" name="Nature">
        <title>Evolution of genes and genomes on the Drosophila phylogeny.</title>
        <authorList>
            <consortium name="Drosophila 12 Genomes Consortium"/>
            <person name="Clark A.G."/>
            <person name="Eisen M.B."/>
            <person name="Smith D.R."/>
            <person name="Bergman C.M."/>
            <person name="Oliver B."/>
            <person name="Markow T.A."/>
            <person name="Kaufman T.C."/>
            <person name="Kellis M."/>
            <person name="Gelbart W."/>
            <person name="Iyer V.N."/>
            <person name="Pollard D.A."/>
            <person name="Sackton T.B."/>
            <person name="Larracuente A.M."/>
            <person name="Singh N.D."/>
            <person name="Abad J.P."/>
            <person name="Abt D.N."/>
            <person name="Adryan B."/>
            <person name="Aguade M."/>
            <person name="Akashi H."/>
            <person name="Anderson W.W."/>
            <person name="Aquadro C.F."/>
            <person name="Ardell D.H."/>
            <person name="Arguello R."/>
            <person name="Artieri C.G."/>
            <person name="Barbash D.A."/>
            <person name="Barker D."/>
            <person name="Barsanti P."/>
            <person name="Batterham P."/>
            <person name="Batzoglou S."/>
            <person name="Begun D."/>
            <person name="Bhutkar A."/>
            <person name="Blanco E."/>
            <person name="Bosak S.A."/>
            <person name="Bradley R.K."/>
            <person name="Brand A.D."/>
            <person name="Brent M.R."/>
            <person name="Brooks A.N."/>
            <person name="Brown R.H."/>
            <person name="Butlin R.K."/>
            <person name="Caggese C."/>
            <person name="Calvi B.R."/>
            <person name="Bernardo de Carvalho A."/>
            <person name="Caspi A."/>
            <person name="Castrezana S."/>
            <person name="Celniker S.E."/>
            <person name="Chang J.L."/>
            <person name="Chapple C."/>
            <person name="Chatterji S."/>
            <person name="Chinwalla A."/>
            <person name="Civetta A."/>
            <person name="Clifton S.W."/>
            <person name="Comeron J.M."/>
            <person name="Costello J.C."/>
            <person name="Coyne J.A."/>
            <person name="Daub J."/>
            <person name="David R.G."/>
            <person name="Delcher A.L."/>
            <person name="Delehaunty K."/>
            <person name="Do C.B."/>
            <person name="Ebling H."/>
            <person name="Edwards K."/>
            <person name="Eickbush T."/>
            <person name="Evans J.D."/>
            <person name="Filipski A."/>
            <person name="Findeiss S."/>
            <person name="Freyhult E."/>
            <person name="Fulton L."/>
            <person name="Fulton R."/>
            <person name="Garcia A.C."/>
            <person name="Gardiner A."/>
            <person name="Garfield D.A."/>
            <person name="Garvin B.E."/>
            <person name="Gibson G."/>
            <person name="Gilbert D."/>
            <person name="Gnerre S."/>
            <person name="Godfrey J."/>
            <person name="Good R."/>
            <person name="Gotea V."/>
            <person name="Gravely B."/>
            <person name="Greenberg A.J."/>
            <person name="Griffiths-Jones S."/>
            <person name="Gross S."/>
            <person name="Guigo R."/>
            <person name="Gustafson E.A."/>
            <person name="Haerty W."/>
            <person name="Hahn M.W."/>
            <person name="Halligan D.L."/>
            <person name="Halpern A.L."/>
            <person name="Halter G.M."/>
            <person name="Han M.V."/>
            <person name="Heger A."/>
            <person name="Hillier L."/>
            <person name="Hinrichs A.S."/>
            <person name="Holmes I."/>
            <person name="Hoskins R.A."/>
            <person name="Hubisz M.J."/>
            <person name="Hultmark D."/>
            <person name="Huntley M.A."/>
            <person name="Jaffe D.B."/>
            <person name="Jagadeeshan S."/>
            <person name="Jeck W.R."/>
            <person name="Johnson J."/>
            <person name="Jones C.D."/>
            <person name="Jordan W.C."/>
            <person name="Karpen G.H."/>
            <person name="Kataoka E."/>
            <person name="Keightley P.D."/>
            <person name="Kheradpour P."/>
            <person name="Kirkness E.F."/>
            <person name="Koerich L.B."/>
            <person name="Kristiansen K."/>
            <person name="Kudrna D."/>
            <person name="Kulathinal R.J."/>
            <person name="Kumar S."/>
            <person name="Kwok R."/>
            <person name="Lander E."/>
            <person name="Langley C.H."/>
            <person name="Lapoint R."/>
            <person name="Lazzaro B.P."/>
            <person name="Lee S.J."/>
            <person name="Levesque L."/>
            <person name="Li R."/>
            <person name="Lin C.F."/>
            <person name="Lin M.F."/>
            <person name="Lindblad-Toh K."/>
            <person name="Llopart A."/>
            <person name="Long M."/>
            <person name="Low L."/>
            <person name="Lozovsky E."/>
            <person name="Lu J."/>
            <person name="Luo M."/>
            <person name="Machado C.A."/>
            <person name="Makalowski W."/>
            <person name="Marzo M."/>
            <person name="Matsuda M."/>
            <person name="Matzkin L."/>
            <person name="McAllister B."/>
            <person name="McBride C.S."/>
            <person name="McKernan B."/>
            <person name="McKernan K."/>
            <person name="Mendez-Lago M."/>
            <person name="Minx P."/>
            <person name="Mollenhauer M.U."/>
            <person name="Montooth K."/>
            <person name="Mount S.M."/>
            <person name="Mu X."/>
            <person name="Myers E."/>
            <person name="Negre B."/>
            <person name="Newfeld S."/>
            <person name="Nielsen R."/>
            <person name="Noor M.A."/>
            <person name="O'Grady P."/>
            <person name="Pachter L."/>
            <person name="Papaceit M."/>
            <person name="Parisi M.J."/>
            <person name="Parisi M."/>
            <person name="Parts L."/>
            <person name="Pedersen J.S."/>
            <person name="Pesole G."/>
            <person name="Phillippy A.M."/>
            <person name="Ponting C.P."/>
            <person name="Pop M."/>
            <person name="Porcelli D."/>
            <person name="Powell J.R."/>
            <person name="Prohaska S."/>
            <person name="Pruitt K."/>
            <person name="Puig M."/>
            <person name="Quesneville H."/>
            <person name="Ram K.R."/>
            <person name="Rand D."/>
            <person name="Rasmussen M.D."/>
            <person name="Reed L.K."/>
            <person name="Reenan R."/>
            <person name="Reily A."/>
            <person name="Remington K.A."/>
            <person name="Rieger T.T."/>
            <person name="Ritchie M.G."/>
            <person name="Robin C."/>
            <person name="Rogers Y.H."/>
            <person name="Rohde C."/>
            <person name="Rozas J."/>
            <person name="Rubenfield M.J."/>
            <person name="Ruiz A."/>
            <person name="Russo S."/>
            <person name="Salzberg S.L."/>
            <person name="Sanchez-Gracia A."/>
            <person name="Saranga D.J."/>
            <person name="Sato H."/>
            <person name="Schaeffer S.W."/>
            <person name="Schatz M.C."/>
            <person name="Schlenke T."/>
            <person name="Schwartz R."/>
            <person name="Segarra C."/>
            <person name="Singh R.S."/>
            <person name="Sirot L."/>
            <person name="Sirota M."/>
            <person name="Sisneros N.B."/>
            <person name="Smith C.D."/>
            <person name="Smith T.F."/>
            <person name="Spieth J."/>
            <person name="Stage D.E."/>
            <person name="Stark A."/>
            <person name="Stephan W."/>
            <person name="Strausberg R.L."/>
            <person name="Strempel S."/>
            <person name="Sturgill D."/>
            <person name="Sutton G."/>
            <person name="Sutton G.G."/>
            <person name="Tao W."/>
            <person name="Teichmann S."/>
            <person name="Tobari Y.N."/>
            <person name="Tomimura Y."/>
            <person name="Tsolas J.M."/>
            <person name="Valente V.L."/>
            <person name="Venter E."/>
            <person name="Venter J.C."/>
            <person name="Vicario S."/>
            <person name="Vieira F.G."/>
            <person name="Vilella A.J."/>
            <person name="Villasante A."/>
            <person name="Walenz B."/>
            <person name="Wang J."/>
            <person name="Wasserman M."/>
            <person name="Watts T."/>
            <person name="Wilson D."/>
            <person name="Wilson R.K."/>
            <person name="Wing R.A."/>
            <person name="Wolfner M.F."/>
            <person name="Wong A."/>
            <person name="Wong G.K."/>
            <person name="Wu C.I."/>
            <person name="Wu G."/>
            <person name="Yamamoto D."/>
            <person name="Yang H.P."/>
            <person name="Yang S.P."/>
            <person name="Yorke J.A."/>
            <person name="Yoshida K."/>
            <person name="Zdobnov E."/>
            <person name="Zhang P."/>
            <person name="Zhang Y."/>
            <person name="Zimin A.V."/>
            <person name="Baldwin J."/>
            <person name="Abdouelleil A."/>
            <person name="Abdulkadir J."/>
            <person name="Abebe A."/>
            <person name="Abera B."/>
            <person name="Abreu J."/>
            <person name="Acer S.C."/>
            <person name="Aftuck L."/>
            <person name="Alexander A."/>
            <person name="An P."/>
            <person name="Anderson E."/>
            <person name="Anderson S."/>
            <person name="Arachi H."/>
            <person name="Azer M."/>
            <person name="Bachantsang P."/>
            <person name="Barry A."/>
            <person name="Bayul T."/>
            <person name="Berlin A."/>
            <person name="Bessette D."/>
            <person name="Bloom T."/>
            <person name="Blye J."/>
            <person name="Boguslavskiy L."/>
            <person name="Bonnet C."/>
            <person name="Boukhgalter B."/>
            <person name="Bourzgui I."/>
            <person name="Brown A."/>
            <person name="Cahill P."/>
            <person name="Channer S."/>
            <person name="Cheshatsang Y."/>
            <person name="Chuda L."/>
            <person name="Citroen M."/>
            <person name="Collymore A."/>
            <person name="Cooke P."/>
            <person name="Costello M."/>
            <person name="D'Aco K."/>
            <person name="Daza R."/>
            <person name="De Haan G."/>
            <person name="DeGray S."/>
            <person name="DeMaso C."/>
            <person name="Dhargay N."/>
            <person name="Dooley K."/>
            <person name="Dooley E."/>
            <person name="Doricent M."/>
            <person name="Dorje P."/>
            <person name="Dorjee K."/>
            <person name="Dupes A."/>
            <person name="Elong R."/>
            <person name="Falk J."/>
            <person name="Farina A."/>
            <person name="Faro S."/>
            <person name="Ferguson D."/>
            <person name="Fisher S."/>
            <person name="Foley C.D."/>
            <person name="Franke A."/>
            <person name="Friedrich D."/>
            <person name="Gadbois L."/>
            <person name="Gearin G."/>
            <person name="Gearin C.R."/>
            <person name="Giannoukos G."/>
            <person name="Goode T."/>
            <person name="Graham J."/>
            <person name="Grandbois E."/>
            <person name="Grewal S."/>
            <person name="Gyaltsen K."/>
            <person name="Hafez N."/>
            <person name="Hagos B."/>
            <person name="Hall J."/>
            <person name="Henson C."/>
            <person name="Hollinger A."/>
            <person name="Honan T."/>
            <person name="Huard M.D."/>
            <person name="Hughes L."/>
            <person name="Hurhula B."/>
            <person name="Husby M.E."/>
            <person name="Kamat A."/>
            <person name="Kanga B."/>
            <person name="Kashin S."/>
            <person name="Khazanovich D."/>
            <person name="Kisner P."/>
            <person name="Lance K."/>
            <person name="Lara M."/>
            <person name="Lee W."/>
            <person name="Lennon N."/>
            <person name="Letendre F."/>
            <person name="LeVine R."/>
            <person name="Lipovsky A."/>
            <person name="Liu X."/>
            <person name="Liu J."/>
            <person name="Liu S."/>
            <person name="Lokyitsang T."/>
            <person name="Lokyitsang Y."/>
            <person name="Lubonja R."/>
            <person name="Lui A."/>
            <person name="MacDonald P."/>
            <person name="Magnisalis V."/>
            <person name="Maru K."/>
            <person name="Matthews C."/>
            <person name="McCusker W."/>
            <person name="McDonough S."/>
            <person name="Mehta T."/>
            <person name="Meldrim J."/>
            <person name="Meneus L."/>
            <person name="Mihai O."/>
            <person name="Mihalev A."/>
            <person name="Mihova T."/>
            <person name="Mittelman R."/>
            <person name="Mlenga V."/>
            <person name="Montmayeur A."/>
            <person name="Mulrain L."/>
            <person name="Navidi A."/>
            <person name="Naylor J."/>
            <person name="Negash T."/>
            <person name="Nguyen T."/>
            <person name="Nguyen N."/>
            <person name="Nicol R."/>
            <person name="Norbu C."/>
            <person name="Norbu N."/>
            <person name="Novod N."/>
            <person name="O'Neill B."/>
            <person name="Osman S."/>
            <person name="Markiewicz E."/>
            <person name="Oyono O.L."/>
            <person name="Patti C."/>
            <person name="Phunkhang P."/>
            <person name="Pierre F."/>
            <person name="Priest M."/>
            <person name="Raghuraman S."/>
            <person name="Rege F."/>
            <person name="Reyes R."/>
            <person name="Rise C."/>
            <person name="Rogov P."/>
            <person name="Ross K."/>
            <person name="Ryan E."/>
            <person name="Settipalli S."/>
            <person name="Shea T."/>
            <person name="Sherpa N."/>
            <person name="Shi L."/>
            <person name="Shih D."/>
            <person name="Sparrow T."/>
            <person name="Spaulding J."/>
            <person name="Stalker J."/>
            <person name="Stange-Thomann N."/>
            <person name="Stavropoulos S."/>
            <person name="Stone C."/>
            <person name="Strader C."/>
            <person name="Tesfaye S."/>
            <person name="Thomson T."/>
            <person name="Thoulutsang Y."/>
            <person name="Thoulutsang D."/>
            <person name="Topham K."/>
            <person name="Topping I."/>
            <person name="Tsamla T."/>
            <person name="Vassiliev H."/>
            <person name="Vo A."/>
            <person name="Wangchuk T."/>
            <person name="Wangdi T."/>
            <person name="Weiand M."/>
            <person name="Wilkinson J."/>
            <person name="Wilson A."/>
            <person name="Yadav S."/>
            <person name="Young G."/>
            <person name="Yu Q."/>
            <person name="Zembek L."/>
            <person name="Zhong D."/>
            <person name="Zimmer A."/>
            <person name="Zwirko Z."/>
            <person name="Jaffe D.B."/>
            <person name="Alvarez P."/>
            <person name="Brockman W."/>
            <person name="Butler J."/>
            <person name="Chin C."/>
            <person name="Gnerre S."/>
            <person name="Grabherr M."/>
            <person name="Kleber M."/>
            <person name="Mauceli E."/>
            <person name="MacCallum I."/>
        </authorList>
    </citation>
    <scope>NUCLEOTIDE SEQUENCE [LARGE SCALE GENOMIC DNA]</scope>
    <source>
        <strain evidence="3">Rob3c / Tucson 14021-0248.25</strain>
    </source>
</reference>
<organism evidence="3">
    <name type="scientific">Drosophila sechellia</name>
    <name type="common">Fruit fly</name>
    <dbReference type="NCBI Taxonomy" id="7238"/>
    <lineage>
        <taxon>Eukaryota</taxon>
        <taxon>Metazoa</taxon>
        <taxon>Ecdysozoa</taxon>
        <taxon>Arthropoda</taxon>
        <taxon>Hexapoda</taxon>
        <taxon>Insecta</taxon>
        <taxon>Pterygota</taxon>
        <taxon>Neoptera</taxon>
        <taxon>Endopterygota</taxon>
        <taxon>Diptera</taxon>
        <taxon>Brachycera</taxon>
        <taxon>Muscomorpha</taxon>
        <taxon>Ephydroidea</taxon>
        <taxon>Drosophilidae</taxon>
        <taxon>Drosophila</taxon>
        <taxon>Sophophora</taxon>
    </lineage>
</organism>
<dbReference type="SUPFAM" id="SSF48371">
    <property type="entry name" value="ARM repeat"/>
    <property type="match status" value="1"/>
</dbReference>
<dbReference type="STRING" id="7238.B4INH8"/>
<evidence type="ECO:0000313" key="3">
    <source>
        <dbReference type="Proteomes" id="UP000001292"/>
    </source>
</evidence>
<name>B4INH8_DROSE</name>
<dbReference type="PANTHER" id="PTHR21663:SF0">
    <property type="entry name" value="HEAT REPEAT-CONTAINING PROTEIN 5B"/>
    <property type="match status" value="1"/>
</dbReference>
<gene>
    <name evidence="2" type="primary">Dsec\GM15026</name>
    <name evidence="2" type="ORF">Dsec_GM15026</name>
</gene>
<sequence length="316" mass="34131">MVRLRLFETLTLLPANALEASYTHLLRMLVSEFTLSDNAANTTNSLLRTLCHGDDSIILGTWLQETNHRTIEDQMEPNRKVDGEHLQPNSAAGSGALEHDPCCLYRPSWSAQGNGSSSNSSSATSTGGSNGGGGSNIQQISKAQQCPGPLPLGVAVIDMAVTLYGTIFPKVANKHRLQMLEHFTECIRQAKSSRQEAVQMNIFTALLCALKNLTDSKTSLGQEDVRKSATALVVASLTSANSTIRCAAGEALGRLAQVVGDSHFTAELAQNSFDKLKSGKKMWSQGLDIHMHTGLPASVMCPCNPAHRPVYDYQYR</sequence>
<dbReference type="PANTHER" id="PTHR21663">
    <property type="entry name" value="HYPOTHETICAL HEAT DOMAIN-CONTAINING"/>
    <property type="match status" value="1"/>
</dbReference>
<dbReference type="AlphaFoldDB" id="B4INH8"/>
<dbReference type="EMBL" id="CH482273">
    <property type="protein sequence ID" value="EDW49767.1"/>
    <property type="molecule type" value="Genomic_DNA"/>
</dbReference>
<dbReference type="GO" id="GO:0060090">
    <property type="term" value="F:molecular adaptor activity"/>
    <property type="evidence" value="ECO:0007669"/>
    <property type="project" value="EnsemblMetazoa"/>
</dbReference>
<proteinExistence type="predicted"/>
<dbReference type="GO" id="GO:0030139">
    <property type="term" value="C:endocytic vesicle"/>
    <property type="evidence" value="ECO:0007669"/>
    <property type="project" value="TreeGrafter"/>
</dbReference>
<accession>B4INH8</accession>